<organism evidence="1 2">
    <name type="scientific">Martelella lutilitoris</name>
    <dbReference type="NCBI Taxonomy" id="2583532"/>
    <lineage>
        <taxon>Bacteria</taxon>
        <taxon>Pseudomonadati</taxon>
        <taxon>Pseudomonadota</taxon>
        <taxon>Alphaproteobacteria</taxon>
        <taxon>Hyphomicrobiales</taxon>
        <taxon>Aurantimonadaceae</taxon>
        <taxon>Martelella</taxon>
    </lineage>
</organism>
<evidence type="ECO:0000313" key="2">
    <source>
        <dbReference type="Proteomes" id="UP000596083"/>
    </source>
</evidence>
<geneLocation type="plasmid" evidence="1 2">
    <name>plas-002</name>
</geneLocation>
<evidence type="ECO:0000313" key="1">
    <source>
        <dbReference type="EMBL" id="QQM33085.1"/>
    </source>
</evidence>
<name>A0A7T7HPP7_9HYPH</name>
<dbReference type="KEGG" id="mlut:JET14_21755"/>
<dbReference type="Proteomes" id="UP000596083">
    <property type="component" value="Plasmid plas-002"/>
</dbReference>
<dbReference type="RefSeq" id="WP_024710149.1">
    <property type="nucleotide sequence ID" value="NZ_CP066788.1"/>
</dbReference>
<dbReference type="AlphaFoldDB" id="A0A7T7HPP7"/>
<dbReference type="EMBL" id="CP066788">
    <property type="protein sequence ID" value="QQM33085.1"/>
    <property type="molecule type" value="Genomic_DNA"/>
</dbReference>
<reference evidence="1 2" key="1">
    <citation type="submission" date="2020-12" db="EMBL/GenBank/DDBJ databases">
        <authorList>
            <person name="Zheng R.K."/>
            <person name="Sun C.M."/>
        </authorList>
    </citation>
    <scope>NUCLEOTIDE SEQUENCE [LARGE SCALE GENOMIC DNA]</scope>
    <source>
        <strain evidence="1 2">ZRK001</strain>
        <plasmid evidence="1 2">plas-002</plasmid>
    </source>
</reference>
<protein>
    <submittedName>
        <fullName evidence="1">Uncharacterized protein</fullName>
    </submittedName>
</protein>
<accession>A0A7T7HPP7</accession>
<gene>
    <name evidence="1" type="ORF">JET14_21755</name>
</gene>
<sequence length="261" mass="29644">MHLLVHESDLPFIKESLRKSHPETRPTHRMEAAAKGLGFSTYASFLTSIKSGRLRIDVDNEMYCAALGVSAIIDGEKRARYLSRSVARAMLRKVLDENPELTLRGFDSIWHGGRDELRKPKEEREALFADRRREAYNDDWAADQFELALIFLSRQKRTKSFNRQVGSYGLKHRAEDLSRAFGLFTYLGNYVSNGMLLAAAFTTGFSVKRVAYDSYNAYLNISMQTVNAARGYERNSRIEENPAIVLSMYAPATDFEPAYSG</sequence>
<proteinExistence type="predicted"/>
<keyword evidence="1" id="KW-0614">Plasmid</keyword>